<dbReference type="eggNOG" id="KOG2975">
    <property type="taxonomic scope" value="Eukaryota"/>
</dbReference>
<dbReference type="GO" id="GO:0031369">
    <property type="term" value="F:translation initiation factor binding"/>
    <property type="evidence" value="ECO:0007669"/>
    <property type="project" value="TreeGrafter"/>
</dbReference>
<dbReference type="GO" id="GO:0071541">
    <property type="term" value="C:eukaryotic translation initiation factor 3 complex, eIF3m"/>
    <property type="evidence" value="ECO:0007669"/>
    <property type="project" value="TreeGrafter"/>
</dbReference>
<dbReference type="GeneID" id="20529611"/>
<proteinExistence type="predicted"/>
<dbReference type="STRING" id="691883.A0A058Z2T8"/>
<dbReference type="GO" id="GO:0003743">
    <property type="term" value="F:translation initiation factor activity"/>
    <property type="evidence" value="ECO:0007669"/>
    <property type="project" value="TreeGrafter"/>
</dbReference>
<dbReference type="AlphaFoldDB" id="A0A058Z2T8"/>
<dbReference type="Proteomes" id="UP000030693">
    <property type="component" value="Unassembled WGS sequence"/>
</dbReference>
<dbReference type="OMA" id="EYFVHFH"/>
<keyword evidence="3" id="KW-1185">Reference proteome</keyword>
<dbReference type="RefSeq" id="XP_009497026.1">
    <property type="nucleotide sequence ID" value="XM_009498751.1"/>
</dbReference>
<reference evidence="2" key="1">
    <citation type="submission" date="2013-04" db="EMBL/GenBank/DDBJ databases">
        <title>The Genome Sequence of Fonticula alba ATCC 38817.</title>
        <authorList>
            <consortium name="The Broad Institute Genomics Platform"/>
            <person name="Russ C."/>
            <person name="Cuomo C."/>
            <person name="Burger G."/>
            <person name="Gray M.W."/>
            <person name="Holland P.W.H."/>
            <person name="King N."/>
            <person name="Lang F.B.F."/>
            <person name="Roger A.J."/>
            <person name="Ruiz-Trillo I."/>
            <person name="Brown M."/>
            <person name="Walker B."/>
            <person name="Young S."/>
            <person name="Zeng Q."/>
            <person name="Gargeya S."/>
            <person name="Fitzgerald M."/>
            <person name="Haas B."/>
            <person name="Abouelleil A."/>
            <person name="Allen A.W."/>
            <person name="Alvarado L."/>
            <person name="Arachchi H.M."/>
            <person name="Berlin A.M."/>
            <person name="Chapman S.B."/>
            <person name="Gainer-Dewar J."/>
            <person name="Goldberg J."/>
            <person name="Griggs A."/>
            <person name="Gujja S."/>
            <person name="Hansen M."/>
            <person name="Howarth C."/>
            <person name="Imamovic A."/>
            <person name="Ireland A."/>
            <person name="Larimer J."/>
            <person name="McCowan C."/>
            <person name="Murphy C."/>
            <person name="Pearson M."/>
            <person name="Poon T.W."/>
            <person name="Priest M."/>
            <person name="Roberts A."/>
            <person name="Saif S."/>
            <person name="Shea T."/>
            <person name="Sisk P."/>
            <person name="Sykes S."/>
            <person name="Wortman J."/>
            <person name="Nusbaum C."/>
            <person name="Birren B."/>
        </authorList>
    </citation>
    <scope>NUCLEOTIDE SEQUENCE [LARGE SCALE GENOMIC DNA]</scope>
    <source>
        <strain evidence="2">ATCC 38817</strain>
    </source>
</reference>
<evidence type="ECO:0000259" key="1">
    <source>
        <dbReference type="PROSITE" id="PS50249"/>
    </source>
</evidence>
<dbReference type="EMBL" id="KB932208">
    <property type="protein sequence ID" value="KCV68594.1"/>
    <property type="molecule type" value="Genomic_DNA"/>
</dbReference>
<protein>
    <recommendedName>
        <fullName evidence="1">MPN domain-containing protein</fullName>
    </recommendedName>
</protein>
<dbReference type="PROSITE" id="PS50249">
    <property type="entry name" value="MPN"/>
    <property type="match status" value="1"/>
</dbReference>
<name>A0A058Z2T8_FONAL</name>
<sequence>MSSLTSQIVKISPMVILSILDHFTRRHVDQEYVIGTLLGTIAENGDIIVSNCFAIPYNVDAINDVEESHRTLLSLFRKVNKLEFVIGWYTTDTDIGSSHIQLQNFFSKECRHAGKDLQRPIVLTVDTSLKTNSIQSHVYTSSNIGVGDSPSHGLFFSSLAFEITTTSEDRPGLDLLLQASETGEATPSIEPVSDFHYLKRCLAALDNHLAVILDYVNAVCKGEIEGNPLIGRQISHVLSSIPQMPADELEEAFNTDLQDLLMVVYLSKLTRHQLSIARRLQNVISLGRDL</sequence>
<dbReference type="PANTHER" id="PTHR10540">
    <property type="entry name" value="EUKARYOTIC TRANSLATION INITIATION FACTOR 3 SUBUNIT F-RELATED"/>
    <property type="match status" value="1"/>
</dbReference>
<dbReference type="GO" id="GO:0008237">
    <property type="term" value="F:metallopeptidase activity"/>
    <property type="evidence" value="ECO:0007669"/>
    <property type="project" value="InterPro"/>
</dbReference>
<dbReference type="InterPro" id="IPR000555">
    <property type="entry name" value="JAMM/MPN+_dom"/>
</dbReference>
<evidence type="ECO:0000313" key="2">
    <source>
        <dbReference type="EMBL" id="KCV68594.1"/>
    </source>
</evidence>
<gene>
    <name evidence="2" type="ORF">H696_04886</name>
</gene>
<dbReference type="InterPro" id="IPR037518">
    <property type="entry name" value="MPN"/>
</dbReference>
<accession>A0A058Z2T8</accession>
<organism evidence="2">
    <name type="scientific">Fonticula alba</name>
    <name type="common">Slime mold</name>
    <dbReference type="NCBI Taxonomy" id="691883"/>
    <lineage>
        <taxon>Eukaryota</taxon>
        <taxon>Rotosphaerida</taxon>
        <taxon>Fonticulaceae</taxon>
        <taxon>Fonticula</taxon>
    </lineage>
</organism>
<dbReference type="Pfam" id="PF01398">
    <property type="entry name" value="JAB"/>
    <property type="match status" value="1"/>
</dbReference>
<dbReference type="Pfam" id="PF13012">
    <property type="entry name" value="MitMem_reg"/>
    <property type="match status" value="1"/>
</dbReference>
<dbReference type="InterPro" id="IPR024969">
    <property type="entry name" value="EIF3F/CSN6-like_C"/>
</dbReference>
<feature type="domain" description="MPN" evidence="1">
    <location>
        <begin position="9"/>
        <end position="145"/>
    </location>
</feature>
<dbReference type="PANTHER" id="PTHR10540:SF6">
    <property type="entry name" value="EUKARYOTIC TRANSLATION INITIATION FACTOR 3 SUBUNIT F"/>
    <property type="match status" value="1"/>
</dbReference>
<dbReference type="Gene3D" id="3.40.140.10">
    <property type="entry name" value="Cytidine Deaminase, domain 2"/>
    <property type="match status" value="1"/>
</dbReference>
<dbReference type="OrthoDB" id="25498at2759"/>
<evidence type="ECO:0000313" key="3">
    <source>
        <dbReference type="Proteomes" id="UP000030693"/>
    </source>
</evidence>
<dbReference type="SMART" id="SM00232">
    <property type="entry name" value="JAB_MPN"/>
    <property type="match status" value="1"/>
</dbReference>